<keyword evidence="6" id="KW-0176">Collagen</keyword>
<dbReference type="GO" id="GO:0005604">
    <property type="term" value="C:basement membrane"/>
    <property type="evidence" value="ECO:0007669"/>
    <property type="project" value="UniProtKB-SubCell"/>
</dbReference>
<organism evidence="9 10">
    <name type="scientific">Branchiostoma belcheri</name>
    <name type="common">Amphioxus</name>
    <dbReference type="NCBI Taxonomy" id="7741"/>
    <lineage>
        <taxon>Eukaryota</taxon>
        <taxon>Metazoa</taxon>
        <taxon>Chordata</taxon>
        <taxon>Cephalochordata</taxon>
        <taxon>Leptocardii</taxon>
        <taxon>Amphioxiformes</taxon>
        <taxon>Branchiostomatidae</taxon>
        <taxon>Branchiostoma</taxon>
    </lineage>
</organism>
<evidence type="ECO:0000313" key="9">
    <source>
        <dbReference type="Proteomes" id="UP000515135"/>
    </source>
</evidence>
<keyword evidence="5" id="KW-0084">Basement membrane</keyword>
<dbReference type="Proteomes" id="UP000515135">
    <property type="component" value="Unplaced"/>
</dbReference>
<evidence type="ECO:0000256" key="3">
    <source>
        <dbReference type="ARBA" id="ARBA00022530"/>
    </source>
</evidence>
<dbReference type="InterPro" id="IPR001442">
    <property type="entry name" value="Collagen_IV_NC"/>
</dbReference>
<keyword evidence="4" id="KW-0677">Repeat</keyword>
<dbReference type="GO" id="GO:0005201">
    <property type="term" value="F:extracellular matrix structural constituent"/>
    <property type="evidence" value="ECO:0007669"/>
    <property type="project" value="InterPro"/>
</dbReference>
<dbReference type="InterPro" id="IPR036954">
    <property type="entry name" value="Collagen_IV_NC_sf"/>
</dbReference>
<evidence type="ECO:0000256" key="2">
    <source>
        <dbReference type="ARBA" id="ARBA00022525"/>
    </source>
</evidence>
<dbReference type="AlphaFoldDB" id="A0A6P4YUB4"/>
<dbReference type="RefSeq" id="XP_019622227.1">
    <property type="nucleotide sequence ID" value="XM_019766668.1"/>
</dbReference>
<proteinExistence type="predicted"/>
<protein>
    <submittedName>
        <fullName evidence="10">Collagen alpha-2(IV) chain-like</fullName>
    </submittedName>
</protein>
<dbReference type="GO" id="GO:0005581">
    <property type="term" value="C:collagen trimer"/>
    <property type="evidence" value="ECO:0007669"/>
    <property type="project" value="UniProtKB-KW"/>
</dbReference>
<evidence type="ECO:0000256" key="1">
    <source>
        <dbReference type="ARBA" id="ARBA00004302"/>
    </source>
</evidence>
<dbReference type="KEGG" id="bbel:109468418"/>
<dbReference type="PROSITE" id="PS51403">
    <property type="entry name" value="NC1_IV"/>
    <property type="match status" value="1"/>
</dbReference>
<keyword evidence="7" id="KW-1015">Disulfide bond</keyword>
<dbReference type="InterPro" id="IPR016187">
    <property type="entry name" value="CTDL_fold"/>
</dbReference>
<reference evidence="10" key="1">
    <citation type="submission" date="2025-08" db="UniProtKB">
        <authorList>
            <consortium name="RefSeq"/>
        </authorList>
    </citation>
    <scope>IDENTIFICATION</scope>
    <source>
        <tissue evidence="10">Gonad</tissue>
    </source>
</reference>
<dbReference type="OrthoDB" id="10071882at2759"/>
<dbReference type="Gene3D" id="2.170.240.10">
    <property type="entry name" value="Collagen IV, non-collagenous"/>
    <property type="match status" value="1"/>
</dbReference>
<name>A0A6P4YUB4_BRABE</name>
<evidence type="ECO:0000256" key="5">
    <source>
        <dbReference type="ARBA" id="ARBA00022869"/>
    </source>
</evidence>
<sequence>MRKADSCIPRFGILPFFSCEPDDQCKYGYRDDKTYWLSTIDNAGQQPPVPISGTDIKPFISRCAVCLTKDLVMAVHSQRSAVTPDCPIGWRSLWIGYSFVMHTASGEGGGQQFSSPGSCMEYFRSAPFIECVSDICDVSANQLSFWLIGIPGGDDDQFTQPRRVVGKVDVLRQRISRCRVCEYASDLYETIVALEAPPGVIATGAGGFNV</sequence>
<dbReference type="SUPFAM" id="SSF56436">
    <property type="entry name" value="C-type lectin-like"/>
    <property type="match status" value="2"/>
</dbReference>
<evidence type="ECO:0000313" key="10">
    <source>
        <dbReference type="RefSeq" id="XP_019622227.1"/>
    </source>
</evidence>
<feature type="domain" description="Collagen IV NC1" evidence="8">
    <location>
        <begin position="1"/>
        <end position="185"/>
    </location>
</feature>
<accession>A0A6P4YUB4</accession>
<keyword evidence="2" id="KW-0964">Secreted</keyword>
<comment type="subcellular location">
    <subcellularLocation>
        <location evidence="1">Secreted</location>
        <location evidence="1">Extracellular space</location>
        <location evidence="1">Extracellular matrix</location>
        <location evidence="1">Basement membrane</location>
    </subcellularLocation>
</comment>
<evidence type="ECO:0000256" key="4">
    <source>
        <dbReference type="ARBA" id="ARBA00022737"/>
    </source>
</evidence>
<dbReference type="SMART" id="SM00111">
    <property type="entry name" value="C4"/>
    <property type="match status" value="2"/>
</dbReference>
<gene>
    <name evidence="10" type="primary">LOC109468418</name>
</gene>
<evidence type="ECO:0000256" key="6">
    <source>
        <dbReference type="ARBA" id="ARBA00023119"/>
    </source>
</evidence>
<dbReference type="Pfam" id="PF01413">
    <property type="entry name" value="C4"/>
    <property type="match status" value="2"/>
</dbReference>
<keyword evidence="9" id="KW-1185">Reference proteome</keyword>
<keyword evidence="3" id="KW-0272">Extracellular matrix</keyword>
<dbReference type="GeneID" id="109468418"/>
<evidence type="ECO:0000256" key="7">
    <source>
        <dbReference type="ARBA" id="ARBA00023157"/>
    </source>
</evidence>
<evidence type="ECO:0000259" key="8">
    <source>
        <dbReference type="PROSITE" id="PS51403"/>
    </source>
</evidence>